<protein>
    <recommendedName>
        <fullName evidence="2">YacA</fullName>
    </recommendedName>
</protein>
<accession>A0A2G7T2G7</accession>
<dbReference type="Gene3D" id="6.20.450.20">
    <property type="match status" value="1"/>
</dbReference>
<evidence type="ECO:0008006" key="2">
    <source>
        <dbReference type="Google" id="ProtNLM"/>
    </source>
</evidence>
<dbReference type="EMBL" id="PEKC01000131">
    <property type="protein sequence ID" value="PII34098.1"/>
    <property type="molecule type" value="Genomic_DNA"/>
</dbReference>
<comment type="caution">
    <text evidence="1">The sequence shown here is derived from an EMBL/GenBank/DDBJ whole genome shotgun (WGS) entry which is preliminary data.</text>
</comment>
<proteinExistence type="predicted"/>
<organism evidence="1">
    <name type="scientific">Chryseobacterium sp. B5</name>
    <dbReference type="NCBI Taxonomy" id="2050562"/>
    <lineage>
        <taxon>Bacteria</taxon>
        <taxon>Pseudomonadati</taxon>
        <taxon>Bacteroidota</taxon>
        <taxon>Flavobacteriia</taxon>
        <taxon>Flavobacteriales</taxon>
        <taxon>Weeksellaceae</taxon>
        <taxon>Chryseobacterium group</taxon>
        <taxon>Chryseobacterium</taxon>
    </lineage>
</organism>
<gene>
    <name evidence="1" type="ORF">CTI11_23310</name>
</gene>
<dbReference type="AlphaFoldDB" id="A0A2G7T2G7"/>
<sequence>MSEATFTFRVDEVLKNDFATAAKACDRTGAQLLRDFMRSYVQQQEQTAAHDAWLRAQVQVGIDAANAGEVLSADEVEAEARAWRAEMRRKISAP</sequence>
<evidence type="ECO:0000313" key="1">
    <source>
        <dbReference type="EMBL" id="PII34098.1"/>
    </source>
</evidence>
<reference evidence="1" key="1">
    <citation type="submission" date="2017-10" db="EMBL/GenBank/DDBJ databases">
        <title>Chryseobacterium sp. B5 is a hydrocarbonoclastic and plant growth promoting bacterium.</title>
        <authorList>
            <person name="Thijs S."/>
            <person name="Gkorezis P."/>
            <person name="Van Hamme J."/>
        </authorList>
    </citation>
    <scope>NUCLEOTIDE SEQUENCE</scope>
    <source>
        <strain evidence="1">B5</strain>
    </source>
</reference>
<name>A0A2G7T2G7_9FLAO</name>